<keyword evidence="4" id="KW-1185">Reference proteome</keyword>
<feature type="region of interest" description="Disordered" evidence="1">
    <location>
        <begin position="25"/>
        <end position="69"/>
    </location>
</feature>
<evidence type="ECO:0000256" key="2">
    <source>
        <dbReference type="SAM" id="Phobius"/>
    </source>
</evidence>
<keyword evidence="2" id="KW-0472">Membrane</keyword>
<feature type="region of interest" description="Disordered" evidence="1">
    <location>
        <begin position="1"/>
        <end position="20"/>
    </location>
</feature>
<organism evidence="3 4">
    <name type="scientific">Ficus carica</name>
    <name type="common">Common fig</name>
    <dbReference type="NCBI Taxonomy" id="3494"/>
    <lineage>
        <taxon>Eukaryota</taxon>
        <taxon>Viridiplantae</taxon>
        <taxon>Streptophyta</taxon>
        <taxon>Embryophyta</taxon>
        <taxon>Tracheophyta</taxon>
        <taxon>Spermatophyta</taxon>
        <taxon>Magnoliopsida</taxon>
        <taxon>eudicotyledons</taxon>
        <taxon>Gunneridae</taxon>
        <taxon>Pentapetalae</taxon>
        <taxon>rosids</taxon>
        <taxon>fabids</taxon>
        <taxon>Rosales</taxon>
        <taxon>Moraceae</taxon>
        <taxon>Ficeae</taxon>
        <taxon>Ficus</taxon>
    </lineage>
</organism>
<keyword evidence="2" id="KW-1133">Transmembrane helix</keyword>
<protein>
    <submittedName>
        <fullName evidence="3">Uncharacterized protein</fullName>
    </submittedName>
</protein>
<dbReference type="EMBL" id="BTGU01000402">
    <property type="protein sequence ID" value="GMN67077.1"/>
    <property type="molecule type" value="Genomic_DNA"/>
</dbReference>
<keyword evidence="2" id="KW-0812">Transmembrane</keyword>
<comment type="caution">
    <text evidence="3">The sequence shown here is derived from an EMBL/GenBank/DDBJ whole genome shotgun (WGS) entry which is preliminary data.</text>
</comment>
<dbReference type="Proteomes" id="UP001187192">
    <property type="component" value="Unassembled WGS sequence"/>
</dbReference>
<dbReference type="AlphaFoldDB" id="A0AA88E2S8"/>
<feature type="compositionally biased region" description="Polar residues" evidence="1">
    <location>
        <begin position="33"/>
        <end position="47"/>
    </location>
</feature>
<evidence type="ECO:0000256" key="1">
    <source>
        <dbReference type="SAM" id="MobiDB-lite"/>
    </source>
</evidence>
<name>A0AA88E2S8_FICCA</name>
<reference evidence="3" key="1">
    <citation type="submission" date="2023-07" db="EMBL/GenBank/DDBJ databases">
        <title>draft genome sequence of fig (Ficus carica).</title>
        <authorList>
            <person name="Takahashi T."/>
            <person name="Nishimura K."/>
        </authorList>
    </citation>
    <scope>NUCLEOTIDE SEQUENCE</scope>
</reference>
<evidence type="ECO:0000313" key="3">
    <source>
        <dbReference type="EMBL" id="GMN67077.1"/>
    </source>
</evidence>
<feature type="compositionally biased region" description="Low complexity" evidence="1">
    <location>
        <begin position="48"/>
        <end position="62"/>
    </location>
</feature>
<sequence length="191" mass="20660">MLPKEVSRHSKPGCSRFKKEKPLQARTLVFDSSPASSNGESISKTFTASPSDPDLSASPGSSIHSKLTHSSGVKPDLLSFTDCRSKATGEPMTFNSVEAEIVVDSLRKAISQVLDSPDAVDSESRKLLEALVEIVIDMLQTVPEERDQISDLLQAKTRIILIFIFLSLFVTVATWILSSGSESTLGEPPPT</sequence>
<proteinExistence type="predicted"/>
<feature type="transmembrane region" description="Helical" evidence="2">
    <location>
        <begin position="159"/>
        <end position="178"/>
    </location>
</feature>
<evidence type="ECO:0000313" key="4">
    <source>
        <dbReference type="Proteomes" id="UP001187192"/>
    </source>
</evidence>
<accession>A0AA88E2S8</accession>
<gene>
    <name evidence="3" type="ORF">TIFTF001_036142</name>
</gene>